<dbReference type="HOGENOM" id="CLU_160442_0_0_2"/>
<keyword evidence="1" id="KW-1133">Transmembrane helix</keyword>
<dbReference type="STRING" id="937775.Metlim_0486"/>
<feature type="transmembrane region" description="Helical" evidence="1">
    <location>
        <begin position="65"/>
        <end position="82"/>
    </location>
</feature>
<dbReference type="Proteomes" id="UP000005741">
    <property type="component" value="Chromosome"/>
</dbReference>
<dbReference type="AlphaFoldDB" id="H1Z295"/>
<organism evidence="2 3">
    <name type="scientific">Methanoplanus limicola DSM 2279</name>
    <dbReference type="NCBI Taxonomy" id="937775"/>
    <lineage>
        <taxon>Archaea</taxon>
        <taxon>Methanobacteriati</taxon>
        <taxon>Methanobacteriota</taxon>
        <taxon>Stenosarchaea group</taxon>
        <taxon>Methanomicrobia</taxon>
        <taxon>Methanomicrobiales</taxon>
        <taxon>Methanomicrobiaceae</taxon>
        <taxon>Methanoplanus</taxon>
    </lineage>
</organism>
<feature type="transmembrane region" description="Helical" evidence="1">
    <location>
        <begin position="12"/>
        <end position="34"/>
    </location>
</feature>
<keyword evidence="3" id="KW-1185">Reference proteome</keyword>
<gene>
    <name evidence="2" type="ORF">Metlim_0486</name>
</gene>
<keyword evidence="1" id="KW-0812">Transmembrane</keyword>
<evidence type="ECO:0000313" key="2">
    <source>
        <dbReference type="EMBL" id="EHQ34624.1"/>
    </source>
</evidence>
<proteinExistence type="predicted"/>
<name>H1Z295_9EURY</name>
<feature type="transmembrane region" description="Helical" evidence="1">
    <location>
        <begin position="40"/>
        <end position="58"/>
    </location>
</feature>
<dbReference type="OrthoDB" id="112373at2157"/>
<evidence type="ECO:0000256" key="1">
    <source>
        <dbReference type="SAM" id="Phobius"/>
    </source>
</evidence>
<evidence type="ECO:0000313" key="3">
    <source>
        <dbReference type="Proteomes" id="UP000005741"/>
    </source>
</evidence>
<keyword evidence="1" id="KW-0472">Membrane</keyword>
<protein>
    <submittedName>
        <fullName evidence="2">Uncharacterized protein</fullName>
    </submittedName>
</protein>
<reference evidence="2 3" key="1">
    <citation type="submission" date="2011-10" db="EMBL/GenBank/DDBJ databases">
        <title>The Improved High-Quality Draft genome of Methanoplanus limicola DSM 2279.</title>
        <authorList>
            <consortium name="US DOE Joint Genome Institute (JGI-PGF)"/>
            <person name="Lucas S."/>
            <person name="Copeland A."/>
            <person name="Lapidus A."/>
            <person name="Glavina del Rio T."/>
            <person name="Dalin E."/>
            <person name="Tice H."/>
            <person name="Bruce D."/>
            <person name="Goodwin L."/>
            <person name="Pitluck S."/>
            <person name="Peters L."/>
            <person name="Mikhailova N."/>
            <person name="Lu M."/>
            <person name="Kyrpides N."/>
            <person name="Mavromatis K."/>
            <person name="Ivanova N."/>
            <person name="Markowitz V."/>
            <person name="Cheng J.-F."/>
            <person name="Hugenholtz P."/>
            <person name="Woyke T."/>
            <person name="Wu D."/>
            <person name="Wirth R."/>
            <person name="Brambilla E.-M."/>
            <person name="Klenk H.-P."/>
            <person name="Eisen J.A."/>
        </authorList>
    </citation>
    <scope>NUCLEOTIDE SEQUENCE [LARGE SCALE GENOMIC DNA]</scope>
    <source>
        <strain evidence="2 3">DSM 2279</strain>
    </source>
</reference>
<accession>H1Z295</accession>
<dbReference type="InParanoid" id="H1Z295"/>
<feature type="transmembrane region" description="Helical" evidence="1">
    <location>
        <begin position="88"/>
        <end position="106"/>
    </location>
</feature>
<dbReference type="EMBL" id="CM001436">
    <property type="protein sequence ID" value="EHQ34624.1"/>
    <property type="molecule type" value="Genomic_DNA"/>
</dbReference>
<sequence length="109" mass="11651">MTGKLKNAVDTYFKYTVAVVAALSFGGIAISVAVGGILTYSGVAGCVISSFILGIVAFLRDKKDIVAIMAPLYAVLIFNPYSEFTTGIIMQIMYAVTISVIAVRLIKKY</sequence>
<dbReference type="RefSeq" id="WP_004076295.1">
    <property type="nucleotide sequence ID" value="NZ_CM001436.1"/>
</dbReference>